<dbReference type="GO" id="GO:0003676">
    <property type="term" value="F:nucleic acid binding"/>
    <property type="evidence" value="ECO:0007669"/>
    <property type="project" value="InterPro"/>
</dbReference>
<evidence type="ECO:0000313" key="4">
    <source>
        <dbReference type="EMBL" id="KAG2571863.1"/>
    </source>
</evidence>
<dbReference type="InterPro" id="IPR036875">
    <property type="entry name" value="Znf_CCHC_sf"/>
</dbReference>
<dbReference type="GO" id="GO:0008270">
    <property type="term" value="F:zinc ion binding"/>
    <property type="evidence" value="ECO:0007669"/>
    <property type="project" value="UniProtKB-KW"/>
</dbReference>
<reference evidence="4" key="1">
    <citation type="submission" date="2020-05" db="EMBL/GenBank/DDBJ databases">
        <title>WGS assembly of Panicum virgatum.</title>
        <authorList>
            <person name="Lovell J.T."/>
            <person name="Jenkins J."/>
            <person name="Shu S."/>
            <person name="Juenger T.E."/>
            <person name="Schmutz J."/>
        </authorList>
    </citation>
    <scope>NUCLEOTIDE SEQUENCE</scope>
    <source>
        <strain evidence="4">AP13</strain>
    </source>
</reference>
<dbReference type="PANTHER" id="PTHR33325">
    <property type="entry name" value="ZINC FINGER, CCHC-TYPE-RELATED"/>
    <property type="match status" value="1"/>
</dbReference>
<evidence type="ECO:0000313" key="5">
    <source>
        <dbReference type="Proteomes" id="UP000823388"/>
    </source>
</evidence>
<proteinExistence type="predicted"/>
<sequence>MGEVAARQFDCLMLNGKNYQTWVVDCQFHLAAMQLTHTITPRADGAPAIPAHEIAKASIFLRHHIRKDLKQEYLEVRDSLKLWLALEERFGKQRTVVLPQARRDWSQLRFLDSALHRIVGQLRFGGQRVTDAEMIEKTLETFHPSNMVLQQQYRNNRYRKYSELINVLLAAETQNELLMKNFNMRPVGSNALPEAHASFHKKNKTFYKKGMYSQKPRGQGKCKAQNGQKGDANTSEHPNKGCFRCGSMNHWSRQCRTEPHLIQMYQDWKKRQNPEAHFVQAPVDAVTGEHVAVLPQSVQKIDDTSTAMDDGDIDCNLDEEDTLDDDYGDME</sequence>
<feature type="domain" description="CCHC-type" evidence="3">
    <location>
        <begin position="242"/>
        <end position="256"/>
    </location>
</feature>
<dbReference type="InterPro" id="IPR001878">
    <property type="entry name" value="Znf_CCHC"/>
</dbReference>
<evidence type="ECO:0000256" key="1">
    <source>
        <dbReference type="PROSITE-ProRule" id="PRU00047"/>
    </source>
</evidence>
<dbReference type="PANTHER" id="PTHR33325:SF11">
    <property type="entry name" value="COLD SHOCK DOMAIN-CONTAINING PROTEIN 4-LIKE"/>
    <property type="match status" value="1"/>
</dbReference>
<feature type="region of interest" description="Disordered" evidence="2">
    <location>
        <begin position="212"/>
        <end position="236"/>
    </location>
</feature>
<feature type="compositionally biased region" description="Polar residues" evidence="2">
    <location>
        <begin position="225"/>
        <end position="236"/>
    </location>
</feature>
<protein>
    <recommendedName>
        <fullName evidence="3">CCHC-type domain-containing protein</fullName>
    </recommendedName>
</protein>
<dbReference type="SUPFAM" id="SSF57756">
    <property type="entry name" value="Retrovirus zinc finger-like domains"/>
    <property type="match status" value="1"/>
</dbReference>
<dbReference type="SMART" id="SM00343">
    <property type="entry name" value="ZnF_C2HC"/>
    <property type="match status" value="1"/>
</dbReference>
<organism evidence="4 5">
    <name type="scientific">Panicum virgatum</name>
    <name type="common">Blackwell switchgrass</name>
    <dbReference type="NCBI Taxonomy" id="38727"/>
    <lineage>
        <taxon>Eukaryota</taxon>
        <taxon>Viridiplantae</taxon>
        <taxon>Streptophyta</taxon>
        <taxon>Embryophyta</taxon>
        <taxon>Tracheophyta</taxon>
        <taxon>Spermatophyta</taxon>
        <taxon>Magnoliopsida</taxon>
        <taxon>Liliopsida</taxon>
        <taxon>Poales</taxon>
        <taxon>Poaceae</taxon>
        <taxon>PACMAD clade</taxon>
        <taxon>Panicoideae</taxon>
        <taxon>Panicodae</taxon>
        <taxon>Paniceae</taxon>
        <taxon>Panicinae</taxon>
        <taxon>Panicum</taxon>
        <taxon>Panicum sect. Hiantes</taxon>
    </lineage>
</organism>
<comment type="caution">
    <text evidence="4">The sequence shown here is derived from an EMBL/GenBank/DDBJ whole genome shotgun (WGS) entry which is preliminary data.</text>
</comment>
<keyword evidence="1" id="KW-0863">Zinc-finger</keyword>
<gene>
    <name evidence="4" type="ORF">PVAP13_7KG122361</name>
</gene>
<dbReference type="EMBL" id="CM029049">
    <property type="protein sequence ID" value="KAG2571863.1"/>
    <property type="molecule type" value="Genomic_DNA"/>
</dbReference>
<keyword evidence="5" id="KW-1185">Reference proteome</keyword>
<dbReference type="PROSITE" id="PS50158">
    <property type="entry name" value="ZF_CCHC"/>
    <property type="match status" value="1"/>
</dbReference>
<dbReference type="Gene3D" id="4.10.60.10">
    <property type="entry name" value="Zinc finger, CCHC-type"/>
    <property type="match status" value="1"/>
</dbReference>
<name>A0A8T0QDH8_PANVG</name>
<evidence type="ECO:0000259" key="3">
    <source>
        <dbReference type="PROSITE" id="PS50158"/>
    </source>
</evidence>
<keyword evidence="1" id="KW-0862">Zinc</keyword>
<dbReference type="AlphaFoldDB" id="A0A8T0QDH8"/>
<dbReference type="Pfam" id="PF00098">
    <property type="entry name" value="zf-CCHC"/>
    <property type="match status" value="1"/>
</dbReference>
<keyword evidence="1" id="KW-0479">Metal-binding</keyword>
<dbReference type="Proteomes" id="UP000823388">
    <property type="component" value="Chromosome 7K"/>
</dbReference>
<accession>A0A8T0QDH8</accession>
<evidence type="ECO:0000256" key="2">
    <source>
        <dbReference type="SAM" id="MobiDB-lite"/>
    </source>
</evidence>